<dbReference type="EMBL" id="RBNI01001681">
    <property type="protein sequence ID" value="RUP50106.1"/>
    <property type="molecule type" value="Genomic_DNA"/>
</dbReference>
<comment type="caution">
    <text evidence="1">The sequence shown here is derived from an EMBL/GenBank/DDBJ whole genome shotgun (WGS) entry which is preliminary data.</text>
</comment>
<reference evidence="1 2" key="1">
    <citation type="journal article" date="2018" name="New Phytol.">
        <title>Phylogenomics of Endogonaceae and evolution of mycorrhizas within Mucoromycota.</title>
        <authorList>
            <person name="Chang Y."/>
            <person name="Desiro A."/>
            <person name="Na H."/>
            <person name="Sandor L."/>
            <person name="Lipzen A."/>
            <person name="Clum A."/>
            <person name="Barry K."/>
            <person name="Grigoriev I.V."/>
            <person name="Martin F.M."/>
            <person name="Stajich J.E."/>
            <person name="Smith M.E."/>
            <person name="Bonito G."/>
            <person name="Spatafora J.W."/>
        </authorList>
    </citation>
    <scope>NUCLEOTIDE SEQUENCE [LARGE SCALE GENOMIC DNA]</scope>
    <source>
        <strain evidence="1 2">GMNB39</strain>
    </source>
</reference>
<accession>A0A433DH38</accession>
<protein>
    <recommendedName>
        <fullName evidence="3">Amine oxidase domain-containing protein</fullName>
    </recommendedName>
</protein>
<organism evidence="1 2">
    <name type="scientific">Jimgerdemannia flammicorona</name>
    <dbReference type="NCBI Taxonomy" id="994334"/>
    <lineage>
        <taxon>Eukaryota</taxon>
        <taxon>Fungi</taxon>
        <taxon>Fungi incertae sedis</taxon>
        <taxon>Mucoromycota</taxon>
        <taxon>Mucoromycotina</taxon>
        <taxon>Endogonomycetes</taxon>
        <taxon>Endogonales</taxon>
        <taxon>Endogonaceae</taxon>
        <taxon>Jimgerdemannia</taxon>
    </lineage>
</organism>
<dbReference type="OrthoDB" id="5046242at2759"/>
<evidence type="ECO:0000313" key="1">
    <source>
        <dbReference type="EMBL" id="RUP50106.1"/>
    </source>
</evidence>
<gene>
    <name evidence="1" type="ORF">BC936DRAFT_140321</name>
</gene>
<evidence type="ECO:0000313" key="2">
    <source>
        <dbReference type="Proteomes" id="UP000268093"/>
    </source>
</evidence>
<proteinExistence type="predicted"/>
<dbReference type="AlphaFoldDB" id="A0A433DH38"/>
<dbReference type="InterPro" id="IPR036188">
    <property type="entry name" value="FAD/NAD-bd_sf"/>
</dbReference>
<dbReference type="Proteomes" id="UP000268093">
    <property type="component" value="Unassembled WGS sequence"/>
</dbReference>
<evidence type="ECO:0008006" key="3">
    <source>
        <dbReference type="Google" id="ProtNLM"/>
    </source>
</evidence>
<name>A0A433DH38_9FUNG</name>
<sequence>MEPLLLDNSYTYVLALIKKFGMHTATVLDETGTVTAYDYNTGVLINSPCFNETTTTPEIRAAITKFKAELKKYPEMDDGSAGHRLRRPELYVTFAQWLAEHLVVPIEHEGYGSLSETPAMYVLNFLNTKTSASLVFAETNIDTIAEGWNALMENMASALPDVRTGVNIVSVQRPAGDYDGQQVSVVYYDVHNDTQTQKCQSVVIAFPQLLERLEFLGLDARERKLFRNVQHTISRPPSAPPGCP</sequence>
<dbReference type="SUPFAM" id="SSF51905">
    <property type="entry name" value="FAD/NAD(P)-binding domain"/>
    <property type="match status" value="1"/>
</dbReference>
<keyword evidence="2" id="KW-1185">Reference proteome</keyword>
<dbReference type="Gene3D" id="1.10.405.20">
    <property type="match status" value="1"/>
</dbReference>